<dbReference type="SFLD" id="SFLDG01144">
    <property type="entry name" value="C2.B.4:_PGP_Like"/>
    <property type="match status" value="1"/>
</dbReference>
<evidence type="ECO:0000313" key="2">
    <source>
        <dbReference type="Proteomes" id="UP001470230"/>
    </source>
</evidence>
<dbReference type="SFLD" id="SFLDS00003">
    <property type="entry name" value="Haloacid_Dehalogenase"/>
    <property type="match status" value="1"/>
</dbReference>
<dbReference type="PANTHER" id="PTHR10000">
    <property type="entry name" value="PHOSPHOSERINE PHOSPHATASE"/>
    <property type="match status" value="1"/>
</dbReference>
<dbReference type="NCBIfam" id="TIGR00099">
    <property type="entry name" value="Cof-subfamily"/>
    <property type="match status" value="1"/>
</dbReference>
<comment type="caution">
    <text evidence="1">The sequence shown here is derived from an EMBL/GenBank/DDBJ whole genome shotgun (WGS) entry which is preliminary data.</text>
</comment>
<dbReference type="InterPro" id="IPR000150">
    <property type="entry name" value="Cof"/>
</dbReference>
<organism evidence="1 2">
    <name type="scientific">Tritrichomonas musculus</name>
    <dbReference type="NCBI Taxonomy" id="1915356"/>
    <lineage>
        <taxon>Eukaryota</taxon>
        <taxon>Metamonada</taxon>
        <taxon>Parabasalia</taxon>
        <taxon>Tritrichomonadida</taxon>
        <taxon>Tritrichomonadidae</taxon>
        <taxon>Tritrichomonas</taxon>
    </lineage>
</organism>
<dbReference type="SUPFAM" id="SSF56784">
    <property type="entry name" value="HAD-like"/>
    <property type="match status" value="1"/>
</dbReference>
<dbReference type="Gene3D" id="3.30.1240.10">
    <property type="match status" value="1"/>
</dbReference>
<gene>
    <name evidence="1" type="ORF">M9Y10_033133</name>
</gene>
<sequence>MDIKAIFSDIDGTLLNSQRQMTPSTKEAIQNVQKKNIKFVLVSGRCPSIIYSILHKNLLSCPIISYNGGLILSENQKLIYEKGMTYKTAIDIINYIQENHFELKWSLYSFERCFKPSTIHLLPKNSTVHYILCICNSKKTISINERLSQRFPDCTFVRSSKIALDIMPKGVNKATAISYLCSQWNIDLKDTMAFGDNYNDCEMLEKVGHGIVMGNAPEDIRNRFTEVTLSNNQDGISHTLKKYKIIE</sequence>
<keyword evidence="2" id="KW-1185">Reference proteome</keyword>
<dbReference type="PROSITE" id="PS01229">
    <property type="entry name" value="COF_2"/>
    <property type="match status" value="1"/>
</dbReference>
<dbReference type="PROSITE" id="PS01228">
    <property type="entry name" value="COF_1"/>
    <property type="match status" value="1"/>
</dbReference>
<accession>A0ABR2GZ34</accession>
<dbReference type="InterPro" id="IPR023214">
    <property type="entry name" value="HAD_sf"/>
</dbReference>
<dbReference type="Pfam" id="PF08282">
    <property type="entry name" value="Hydrolase_3"/>
    <property type="match status" value="2"/>
</dbReference>
<protein>
    <recommendedName>
        <fullName evidence="3">Haloacid dehalogenase-like hydrolase family protein</fullName>
    </recommendedName>
</protein>
<dbReference type="CDD" id="cd07516">
    <property type="entry name" value="HAD_Pase"/>
    <property type="match status" value="1"/>
</dbReference>
<dbReference type="Gene3D" id="3.40.50.1000">
    <property type="entry name" value="HAD superfamily/HAD-like"/>
    <property type="match status" value="1"/>
</dbReference>
<dbReference type="EMBL" id="JAPFFF010000055">
    <property type="protein sequence ID" value="KAK8838505.1"/>
    <property type="molecule type" value="Genomic_DNA"/>
</dbReference>
<dbReference type="NCBIfam" id="TIGR01484">
    <property type="entry name" value="HAD-SF-IIB"/>
    <property type="match status" value="1"/>
</dbReference>
<dbReference type="Proteomes" id="UP001470230">
    <property type="component" value="Unassembled WGS sequence"/>
</dbReference>
<dbReference type="InterPro" id="IPR036412">
    <property type="entry name" value="HAD-like_sf"/>
</dbReference>
<name>A0ABR2GZ34_9EUKA</name>
<proteinExistence type="predicted"/>
<dbReference type="PANTHER" id="PTHR10000:SF8">
    <property type="entry name" value="HAD SUPERFAMILY HYDROLASE-LIKE, TYPE 3"/>
    <property type="match status" value="1"/>
</dbReference>
<evidence type="ECO:0000313" key="1">
    <source>
        <dbReference type="EMBL" id="KAK8838505.1"/>
    </source>
</evidence>
<reference evidence="1 2" key="1">
    <citation type="submission" date="2024-04" db="EMBL/GenBank/DDBJ databases">
        <title>Tritrichomonas musculus Genome.</title>
        <authorList>
            <person name="Alves-Ferreira E."/>
            <person name="Grigg M."/>
            <person name="Lorenzi H."/>
            <person name="Galac M."/>
        </authorList>
    </citation>
    <scope>NUCLEOTIDE SEQUENCE [LARGE SCALE GENOMIC DNA]</scope>
    <source>
        <strain evidence="1 2">EAF2021</strain>
    </source>
</reference>
<dbReference type="InterPro" id="IPR006379">
    <property type="entry name" value="HAD-SF_hydro_IIB"/>
</dbReference>
<dbReference type="SFLD" id="SFLDG01140">
    <property type="entry name" value="C2.B:_Phosphomannomutase_and_P"/>
    <property type="match status" value="1"/>
</dbReference>
<evidence type="ECO:0008006" key="3">
    <source>
        <dbReference type="Google" id="ProtNLM"/>
    </source>
</evidence>